<dbReference type="InterPro" id="IPR029018">
    <property type="entry name" value="Hex-like_dom2"/>
</dbReference>
<dbReference type="EMBL" id="FOKI01000022">
    <property type="protein sequence ID" value="SFB26055.1"/>
    <property type="molecule type" value="Genomic_DNA"/>
</dbReference>
<dbReference type="InterPro" id="IPR000421">
    <property type="entry name" value="FA58C"/>
</dbReference>
<dbReference type="Pfam" id="PF00728">
    <property type="entry name" value="Glyco_hydro_20"/>
    <property type="match status" value="1"/>
</dbReference>
<dbReference type="Pfam" id="PF00754">
    <property type="entry name" value="F5_F8_type_C"/>
    <property type="match status" value="3"/>
</dbReference>
<dbReference type="Pfam" id="PF02838">
    <property type="entry name" value="Glyco_hydro_20b"/>
    <property type="match status" value="1"/>
</dbReference>
<evidence type="ECO:0000256" key="2">
    <source>
        <dbReference type="ARBA" id="ARBA00022801"/>
    </source>
</evidence>
<feature type="domain" description="F5/8 type C" evidence="5">
    <location>
        <begin position="191"/>
        <end position="347"/>
    </location>
</feature>
<dbReference type="Gene3D" id="3.30.379.10">
    <property type="entry name" value="Chitobiase/beta-hexosaminidase domain 2-like"/>
    <property type="match status" value="1"/>
</dbReference>
<feature type="active site" description="Proton donor" evidence="4">
    <location>
        <position position="903"/>
    </location>
</feature>
<dbReference type="AlphaFoldDB" id="A0A1I0ZK86"/>
<dbReference type="Gene3D" id="2.60.120.260">
    <property type="entry name" value="Galactose-binding domain-like"/>
    <property type="match status" value="3"/>
</dbReference>
<dbReference type="OrthoDB" id="9816455at2"/>
<dbReference type="Gene3D" id="3.20.20.80">
    <property type="entry name" value="Glycosidases"/>
    <property type="match status" value="1"/>
</dbReference>
<evidence type="ECO:0000313" key="6">
    <source>
        <dbReference type="EMBL" id="SFB26055.1"/>
    </source>
</evidence>
<comment type="similarity">
    <text evidence="1">Belongs to the glycosyl hydrolase 20 family.</text>
</comment>
<feature type="domain" description="F5/8 type C" evidence="5">
    <location>
        <begin position="351"/>
        <end position="502"/>
    </location>
</feature>
<proteinExistence type="inferred from homology"/>
<keyword evidence="3" id="KW-0326">Glycosidase</keyword>
<dbReference type="InterPro" id="IPR015882">
    <property type="entry name" value="HEX_bac_N"/>
</dbReference>
<evidence type="ECO:0000256" key="4">
    <source>
        <dbReference type="PIRSR" id="PIRSR625705-1"/>
    </source>
</evidence>
<dbReference type="PROSITE" id="PS50022">
    <property type="entry name" value="FA58C_3"/>
    <property type="match status" value="3"/>
</dbReference>
<dbReference type="PANTHER" id="PTHR43678">
    <property type="entry name" value="PUTATIVE (AFU_ORTHOLOGUE AFUA_2G00640)-RELATED"/>
    <property type="match status" value="1"/>
</dbReference>
<dbReference type="PRINTS" id="PR00738">
    <property type="entry name" value="GLHYDRLASE20"/>
</dbReference>
<keyword evidence="7" id="KW-1185">Reference proteome</keyword>
<protein>
    <submittedName>
        <fullName evidence="6">F5/8 type C domain-containing protein</fullName>
    </submittedName>
</protein>
<dbReference type="GO" id="GO:0004563">
    <property type="term" value="F:beta-N-acetylhexosaminidase activity"/>
    <property type="evidence" value="ECO:0007669"/>
    <property type="project" value="InterPro"/>
</dbReference>
<dbReference type="InterPro" id="IPR017853">
    <property type="entry name" value="GH"/>
</dbReference>
<dbReference type="InterPro" id="IPR015883">
    <property type="entry name" value="Glyco_hydro_20_cat"/>
</dbReference>
<evidence type="ECO:0000259" key="5">
    <source>
        <dbReference type="PROSITE" id="PS50022"/>
    </source>
</evidence>
<dbReference type="InterPro" id="IPR052764">
    <property type="entry name" value="GH20_Enzymes"/>
</dbReference>
<keyword evidence="2" id="KW-0378">Hydrolase</keyword>
<dbReference type="SUPFAM" id="SSF51445">
    <property type="entry name" value="(Trans)glycosidases"/>
    <property type="match status" value="1"/>
</dbReference>
<organism evidence="6 7">
    <name type="scientific">Clostridium frigidicarnis</name>
    <dbReference type="NCBI Taxonomy" id="84698"/>
    <lineage>
        <taxon>Bacteria</taxon>
        <taxon>Bacillati</taxon>
        <taxon>Bacillota</taxon>
        <taxon>Clostridia</taxon>
        <taxon>Eubacteriales</taxon>
        <taxon>Clostridiaceae</taxon>
        <taxon>Clostridium</taxon>
    </lineage>
</organism>
<dbReference type="CDD" id="cd06564">
    <property type="entry name" value="GH20_DspB_LnbB-like"/>
    <property type="match status" value="1"/>
</dbReference>
<name>A0A1I0ZK86_9CLOT</name>
<dbReference type="InterPro" id="IPR008979">
    <property type="entry name" value="Galactose-bd-like_sf"/>
</dbReference>
<dbReference type="GO" id="GO:0005975">
    <property type="term" value="P:carbohydrate metabolic process"/>
    <property type="evidence" value="ECO:0007669"/>
    <property type="project" value="InterPro"/>
</dbReference>
<dbReference type="Proteomes" id="UP000198619">
    <property type="component" value="Unassembled WGS sequence"/>
</dbReference>
<dbReference type="RefSeq" id="WP_090042066.1">
    <property type="nucleotide sequence ID" value="NZ_FOKI01000022.1"/>
</dbReference>
<dbReference type="SUPFAM" id="SSF49785">
    <property type="entry name" value="Galactose-binding domain-like"/>
    <property type="match status" value="3"/>
</dbReference>
<evidence type="ECO:0000256" key="3">
    <source>
        <dbReference type="ARBA" id="ARBA00023295"/>
    </source>
</evidence>
<gene>
    <name evidence="6" type="ORF">SAMN04488528_102237</name>
</gene>
<dbReference type="InterPro" id="IPR025705">
    <property type="entry name" value="Beta_hexosaminidase_sua/sub"/>
</dbReference>
<dbReference type="STRING" id="84698.SAMN04488528_102237"/>
<evidence type="ECO:0000313" key="7">
    <source>
        <dbReference type="Proteomes" id="UP000198619"/>
    </source>
</evidence>
<reference evidence="6 7" key="1">
    <citation type="submission" date="2016-10" db="EMBL/GenBank/DDBJ databases">
        <authorList>
            <person name="de Groot N.N."/>
        </authorList>
    </citation>
    <scope>NUCLEOTIDE SEQUENCE [LARGE SCALE GENOMIC DNA]</scope>
    <source>
        <strain evidence="6 7">DSM 12271</strain>
    </source>
</reference>
<feature type="domain" description="F5/8 type C" evidence="5">
    <location>
        <begin position="27"/>
        <end position="187"/>
    </location>
</feature>
<accession>A0A1I0ZK86</accession>
<dbReference type="PANTHER" id="PTHR43678:SF1">
    <property type="entry name" value="BETA-N-ACETYLHEXOSAMINIDASE"/>
    <property type="match status" value="1"/>
</dbReference>
<sequence length="1081" mass="122215">MRKKTKSLLTLFMIVTFIFFNIPVLSRAQTKVNSEDQRVNFALEGIATASNIESGQENIWGPDKAIDGITNRNEGGKSKQSRWSTDVGNEERVLTVDLKKERIFDEFNIEWERTNIKSFNIKVSNDNINYTEVYSKPNKLNITELRTNIKLDSAVSGRYVKLSVTEYDGGDINWKSISLYEFEVIGTVTNTDSENINLAKSAKVSASGSEDPSIFGPNKAIDGIVNRGETTNNKQSRWSSDLGISPKYLALDFGQAKKFQTLVIEWERKNATDYSIETSNDGENWTEVKSYKNYPVDYTQKIILDQAVSARYVRLYIANFVASGSPQGKVSVNWNAVSVYEFEVYGGNLDTETGGTVYSTENIALNKPATASSQEANNLIPEKAVDGVKNQDSRWASAVRSNEEWLRVDLQKRSTIKTVVIDWERRNATNYSIQISDDDRNWTTVKTINTYPKSLSNKIVLDRPVEGRYIRVLIKSHAQADQVIGGISWNNVSILEFSVYSGDLKASVEDILDNISPPKVGPDDEKLTMPKVAEGYNIKFVGADYEQVIDKDLTIHKPIVDTKISVTFEISKDGKNALTDPMEIIVPGKYKQQSGSNSKPVVIPEVREWFGSKNNFYISDSSKIVIDPAYKNQLSKMASTFAKDYKEITNRDISVVESTSPSPGDLYFTLSTNDKGLGKEGHLMTITDLVKVEAQDSIGAFWATRSILQILQQNKTTIPQGIVRDYPKYKVRGFMLDVGRKPFSLEYLYKTAKTMAWYKMNDFQIHLNDNYIFLGDYTQNGENPINAYSGFRLESNIKKGGNNGLNKADLTSKDTFYTKAQFNKFIRDSRNIGVNIVPEFDTPAHSLAFIKVRPDLKLGNSVDHLNINNSQTLKFVKNLWNEYLDGDNPIFDKDTVVNIGTDEYDGGYKEEFRKYTDDLLGFMQNEKGRTVRLWGGLTVYSGNTPVRSKNVQMNIWNTGYSNPKEMFEDGFDLINMVDGTLYIVPGAGYYYDYLNKEFLYNSWQPNVMGNTMIPAGHEQMLGSSYAIWNDMIDKKDNHMTDNDIFSRFIDALPAFSSKLWGDAKDLSYNDFVKKVNQIGKS</sequence>
<dbReference type="SUPFAM" id="SSF55545">
    <property type="entry name" value="beta-N-acetylhexosaminidase-like domain"/>
    <property type="match status" value="1"/>
</dbReference>
<evidence type="ECO:0000256" key="1">
    <source>
        <dbReference type="ARBA" id="ARBA00006285"/>
    </source>
</evidence>